<dbReference type="EMBL" id="JAMPJU010000004">
    <property type="protein sequence ID" value="MCV9882102.1"/>
    <property type="molecule type" value="Genomic_DNA"/>
</dbReference>
<evidence type="ECO:0000256" key="1">
    <source>
        <dbReference type="SAM" id="Phobius"/>
    </source>
</evidence>
<proteinExistence type="predicted"/>
<evidence type="ECO:0000313" key="6">
    <source>
        <dbReference type="Proteomes" id="UP001165569"/>
    </source>
</evidence>
<dbReference type="Pfam" id="PF07811">
    <property type="entry name" value="TadE"/>
    <property type="match status" value="1"/>
</dbReference>
<dbReference type="Proteomes" id="UP001165568">
    <property type="component" value="Unassembled WGS sequence"/>
</dbReference>
<evidence type="ECO:0000313" key="4">
    <source>
        <dbReference type="EMBL" id="MCV9882102.1"/>
    </source>
</evidence>
<protein>
    <submittedName>
        <fullName evidence="3">Pilus assembly protein</fullName>
    </submittedName>
</protein>
<evidence type="ECO:0000259" key="2">
    <source>
        <dbReference type="Pfam" id="PF07811"/>
    </source>
</evidence>
<organism evidence="3 6">
    <name type="scientific">Brenneria izbisi</name>
    <dbReference type="NCBI Taxonomy" id="2939450"/>
    <lineage>
        <taxon>Bacteria</taxon>
        <taxon>Pseudomonadati</taxon>
        <taxon>Pseudomonadota</taxon>
        <taxon>Gammaproteobacteria</taxon>
        <taxon>Enterobacterales</taxon>
        <taxon>Pectobacteriaceae</taxon>
        <taxon>Brenneria</taxon>
    </lineage>
</organism>
<keyword evidence="5" id="KW-1185">Reference proteome</keyword>
<comment type="caution">
    <text evidence="3">The sequence shown here is derived from an EMBL/GenBank/DDBJ whole genome shotgun (WGS) entry which is preliminary data.</text>
</comment>
<dbReference type="EMBL" id="JAMPJT010000004">
    <property type="protein sequence ID" value="MCV9878715.1"/>
    <property type="molecule type" value="Genomic_DNA"/>
</dbReference>
<accession>A0AA41XX97</accession>
<reference evidence="3" key="1">
    <citation type="submission" date="2022-04" db="EMBL/GenBank/DDBJ databases">
        <title>Brenneria sp. isolated from walnut trees in Serbia.</title>
        <authorList>
            <person name="Gasic K."/>
            <person name="Zlatkovic N."/>
            <person name="Kuzmanovic N."/>
        </authorList>
    </citation>
    <scope>NUCLEOTIDE SEQUENCE</scope>
    <source>
        <strain evidence="4">KBI 423</strain>
        <strain evidence="3">KBI 447</strain>
    </source>
</reference>
<dbReference type="AlphaFoldDB" id="A0AA41XX97"/>
<keyword evidence="1" id="KW-0472">Membrane</keyword>
<feature type="transmembrane region" description="Helical" evidence="1">
    <location>
        <begin position="20"/>
        <end position="41"/>
    </location>
</feature>
<keyword evidence="1" id="KW-1133">Transmembrane helix</keyword>
<evidence type="ECO:0000313" key="3">
    <source>
        <dbReference type="EMBL" id="MCV9878715.1"/>
    </source>
</evidence>
<keyword evidence="1" id="KW-0812">Transmembrane</keyword>
<name>A0AA41XX97_9GAMM</name>
<feature type="domain" description="TadE-like" evidence="2">
    <location>
        <begin position="23"/>
        <end position="63"/>
    </location>
</feature>
<evidence type="ECO:0000313" key="5">
    <source>
        <dbReference type="Proteomes" id="UP001165568"/>
    </source>
</evidence>
<dbReference type="InterPro" id="IPR012495">
    <property type="entry name" value="TadE-like_dom"/>
</dbReference>
<gene>
    <name evidence="3" type="ORF">NC803_07595</name>
    <name evidence="4" type="ORF">NC856_07440</name>
</gene>
<dbReference type="Proteomes" id="UP001165569">
    <property type="component" value="Unassembled WGS sequence"/>
</dbReference>
<dbReference type="RefSeq" id="WP_264089791.1">
    <property type="nucleotide sequence ID" value="NZ_JAMPJT010000004.1"/>
</dbReference>
<sequence length="206" mass="23553">MKKHLRTLCLRLKKNRLWLARRGAVAIEAALIIPLAVFIVIGSMELYHYFRTASVVDRAAFTIANSLSMQRELNDNQQCRLANDICTYHTIAQDLMTPLDYRRYGGMVISLYATDTDSTGTAVWRTTPEWQRVYQGEQNTHPVAATLRPPANFPQPSANDSAIVVEVFYRYTPFTLTSAFWQELGGEQQLTARAFYRPRFSDLPIK</sequence>